<feature type="compositionally biased region" description="Basic and acidic residues" evidence="1">
    <location>
        <begin position="64"/>
        <end position="73"/>
    </location>
</feature>
<name>A0ABS6TAZ9_9ENTE</name>
<evidence type="ECO:0000313" key="2">
    <source>
        <dbReference type="EMBL" id="MBV7390076.1"/>
    </source>
</evidence>
<sequence>MSDQSFDGKRARFPAYDDELGVKLHSESTKDKFEGGINLITDFRLDEKTVFEREISRPTKRRPVHTDDKPKRELAKHRQNLPDYGPIGSDLKKPRSLFEEVPEKNDHKLRFKPEQKNLAQFEPTYVPASLIPDEPEDKISQRELLNSMLKDPENYILLAEDREVPNQPSIKKNQIRKGGRLDRSLRGILQEDSDAVENTKYFKE</sequence>
<evidence type="ECO:0000256" key="1">
    <source>
        <dbReference type="SAM" id="MobiDB-lite"/>
    </source>
</evidence>
<protein>
    <submittedName>
        <fullName evidence="2">Uncharacterized protein</fullName>
    </submittedName>
</protein>
<gene>
    <name evidence="2" type="ORF">KUA55_05235</name>
</gene>
<reference evidence="2 3" key="1">
    <citation type="submission" date="2021-06" db="EMBL/GenBank/DDBJ databases">
        <title>Enterococcus alishanensis sp. nov., a novel lactic acid bacterium isolated from fresh coffee beans.</title>
        <authorList>
            <person name="Chen Y.-S."/>
        </authorList>
    </citation>
    <scope>NUCLEOTIDE SEQUENCE [LARGE SCALE GENOMIC DNA]</scope>
    <source>
        <strain evidence="2 3">ALS3</strain>
    </source>
</reference>
<dbReference type="EMBL" id="JAHUZB010000002">
    <property type="protein sequence ID" value="MBV7390076.1"/>
    <property type="molecule type" value="Genomic_DNA"/>
</dbReference>
<comment type="caution">
    <text evidence="2">The sequence shown here is derived from an EMBL/GenBank/DDBJ whole genome shotgun (WGS) entry which is preliminary data.</text>
</comment>
<feature type="region of interest" description="Disordered" evidence="1">
    <location>
        <begin position="51"/>
        <end position="93"/>
    </location>
</feature>
<keyword evidence="3" id="KW-1185">Reference proteome</keyword>
<accession>A0ABS6TAZ9</accession>
<dbReference type="Proteomes" id="UP000774130">
    <property type="component" value="Unassembled WGS sequence"/>
</dbReference>
<proteinExistence type="predicted"/>
<organism evidence="2 3">
    <name type="scientific">Enterococcus alishanensis</name>
    <dbReference type="NCBI Taxonomy" id="1303817"/>
    <lineage>
        <taxon>Bacteria</taxon>
        <taxon>Bacillati</taxon>
        <taxon>Bacillota</taxon>
        <taxon>Bacilli</taxon>
        <taxon>Lactobacillales</taxon>
        <taxon>Enterococcaceae</taxon>
        <taxon>Enterococcus</taxon>
    </lineage>
</organism>
<evidence type="ECO:0000313" key="3">
    <source>
        <dbReference type="Proteomes" id="UP000774130"/>
    </source>
</evidence>
<dbReference type="RefSeq" id="WP_218325129.1">
    <property type="nucleotide sequence ID" value="NZ_JAHUZB010000002.1"/>
</dbReference>